<dbReference type="PANTHER" id="PTHR21363">
    <property type="entry name" value="PREPHENATE DEHYDROGENASE"/>
    <property type="match status" value="1"/>
</dbReference>
<evidence type="ECO:0000256" key="9">
    <source>
        <dbReference type="ARBA" id="ARBA00049260"/>
    </source>
</evidence>
<keyword evidence="8" id="KW-0028">Amino-acid biosynthesis</keyword>
<keyword evidence="7" id="KW-0520">NAD</keyword>
<dbReference type="PROSITE" id="PS51176">
    <property type="entry name" value="PDH_ADH"/>
    <property type="match status" value="1"/>
</dbReference>
<evidence type="ECO:0000256" key="1">
    <source>
        <dbReference type="ARBA" id="ARBA00005067"/>
    </source>
</evidence>
<dbReference type="InterPro" id="IPR050812">
    <property type="entry name" value="Preph/Arog_dehydrog"/>
</dbReference>
<dbReference type="Gene3D" id="3.40.50.720">
    <property type="entry name" value="NAD(P)-binding Rossmann-like Domain"/>
    <property type="match status" value="1"/>
</dbReference>
<dbReference type="PROSITE" id="PS51671">
    <property type="entry name" value="ACT"/>
    <property type="match status" value="1"/>
</dbReference>
<feature type="domain" description="ACT" evidence="11">
    <location>
        <begin position="304"/>
        <end position="376"/>
    </location>
</feature>
<dbReference type="NCBIfam" id="NF005111">
    <property type="entry name" value="PRK06545.2-3"/>
    <property type="match status" value="1"/>
</dbReference>
<evidence type="ECO:0000259" key="10">
    <source>
        <dbReference type="PROSITE" id="PS51176"/>
    </source>
</evidence>
<dbReference type="GO" id="GO:0004665">
    <property type="term" value="F:prephenate dehydrogenase (NADP+) activity"/>
    <property type="evidence" value="ECO:0007669"/>
    <property type="project" value="InterPro"/>
</dbReference>
<accession>A0A6N7W6V4</accession>
<evidence type="ECO:0000256" key="3">
    <source>
        <dbReference type="ARBA" id="ARBA00012068"/>
    </source>
</evidence>
<dbReference type="InterPro" id="IPR036291">
    <property type="entry name" value="NAD(P)-bd_dom_sf"/>
</dbReference>
<dbReference type="EMBL" id="VULO01000004">
    <property type="protein sequence ID" value="MSS83966.1"/>
    <property type="molecule type" value="Genomic_DNA"/>
</dbReference>
<evidence type="ECO:0000256" key="6">
    <source>
        <dbReference type="ARBA" id="ARBA00023002"/>
    </source>
</evidence>
<dbReference type="UniPathway" id="UPA00122">
    <property type="reaction ID" value="UER00961"/>
</dbReference>
<dbReference type="EC" id="1.3.1.12" evidence="3"/>
<evidence type="ECO:0000256" key="4">
    <source>
        <dbReference type="ARBA" id="ARBA00016891"/>
    </source>
</evidence>
<dbReference type="InterPro" id="IPR003099">
    <property type="entry name" value="Prephen_DH"/>
</dbReference>
<dbReference type="InterPro" id="IPR002912">
    <property type="entry name" value="ACT_dom"/>
</dbReference>
<dbReference type="Pfam" id="PF20463">
    <property type="entry name" value="PDH_C"/>
    <property type="match status" value="1"/>
</dbReference>
<name>A0A6N7W6V4_9ACTO</name>
<dbReference type="GO" id="GO:0008977">
    <property type="term" value="F:prephenate dehydrogenase (NAD+) activity"/>
    <property type="evidence" value="ECO:0007669"/>
    <property type="project" value="UniProtKB-EC"/>
</dbReference>
<dbReference type="Gene3D" id="1.10.3660.10">
    <property type="entry name" value="6-phosphogluconate dehydrogenase C-terminal like domain"/>
    <property type="match status" value="1"/>
</dbReference>
<comment type="similarity">
    <text evidence="2">Belongs to the prephenate/arogenate dehydrogenase family.</text>
</comment>
<keyword evidence="8" id="KW-0057">Aromatic amino acid biosynthesis</keyword>
<reference evidence="12 13" key="1">
    <citation type="submission" date="2019-08" db="EMBL/GenBank/DDBJ databases">
        <title>In-depth cultivation of the pig gut microbiome towards novel bacterial diversity and tailored functional studies.</title>
        <authorList>
            <person name="Wylensek D."/>
            <person name="Hitch T.C.A."/>
            <person name="Clavel T."/>
        </authorList>
    </citation>
    <scope>NUCLEOTIDE SEQUENCE [LARGE SCALE GENOMIC DNA]</scope>
    <source>
        <strain evidence="12 13">WB03_NA08</strain>
    </source>
</reference>
<dbReference type="Pfam" id="PF02153">
    <property type="entry name" value="PDH_N"/>
    <property type="match status" value="1"/>
</dbReference>
<comment type="pathway">
    <text evidence="1">Amino-acid biosynthesis; L-tyrosine biosynthesis; (4-hydroxyphenyl)pyruvate from prephenate (NAD(+) route): step 1/1.</text>
</comment>
<keyword evidence="6 12" id="KW-0560">Oxidoreductase</keyword>
<dbReference type="InterPro" id="IPR046826">
    <property type="entry name" value="PDH_N"/>
</dbReference>
<feature type="domain" description="Prephenate/arogenate dehydrogenase" evidence="10">
    <location>
        <begin position="14"/>
        <end position="292"/>
    </location>
</feature>
<evidence type="ECO:0000259" key="11">
    <source>
        <dbReference type="PROSITE" id="PS51671"/>
    </source>
</evidence>
<dbReference type="Gene3D" id="3.30.70.260">
    <property type="match status" value="1"/>
</dbReference>
<dbReference type="InterPro" id="IPR045865">
    <property type="entry name" value="ACT-like_dom_sf"/>
</dbReference>
<comment type="catalytic activity">
    <reaction evidence="9">
        <text>prephenate + NAD(+) = 3-(4-hydroxyphenyl)pyruvate + CO2 + NADH</text>
        <dbReference type="Rhea" id="RHEA:13869"/>
        <dbReference type="ChEBI" id="CHEBI:16526"/>
        <dbReference type="ChEBI" id="CHEBI:29934"/>
        <dbReference type="ChEBI" id="CHEBI:36242"/>
        <dbReference type="ChEBI" id="CHEBI:57540"/>
        <dbReference type="ChEBI" id="CHEBI:57945"/>
        <dbReference type="EC" id="1.3.1.12"/>
    </reaction>
</comment>
<proteinExistence type="inferred from homology"/>
<dbReference type="SUPFAM" id="SSF48179">
    <property type="entry name" value="6-phosphogluconate dehydrogenase C-terminal domain-like"/>
    <property type="match status" value="1"/>
</dbReference>
<keyword evidence="5" id="KW-0827">Tyrosine biosynthesis</keyword>
<evidence type="ECO:0000256" key="2">
    <source>
        <dbReference type="ARBA" id="ARBA00007964"/>
    </source>
</evidence>
<evidence type="ECO:0000313" key="13">
    <source>
        <dbReference type="Proteomes" id="UP000470875"/>
    </source>
</evidence>
<dbReference type="InterPro" id="IPR008927">
    <property type="entry name" value="6-PGluconate_DH-like_C_sf"/>
</dbReference>
<sequence>MQRGGFVNQGDVKGPVLIIGTGLIGTSIALGLRALGFSVYLDDPSPTTLALTVDMGAGLAWDSSAPMPELVIVAAPPDVCAQQVTDALQRFPDAIVTDVASVKQAIADDVCQSGSDSKRYVGSHPMAGRARSGAAFADKDLFYGRPWVIVPTEQSTQEAVMIVRNLAIDLGAVPTQMDAHDHDTAVAYVSHVPQLVSSLLAARLLGAPSHALSLAGQGLRDTTRIAQSDPRLWTAIVAGNAGPIAAILHDLEDDLADAVERLEQYSQGSQVGAIGVISDIVAAGNRGVSRIPGKHGQAQRSWAEIEVLVPDRPGELGRLFTELGQAEVNIEDLTLEHAAGKKYGLARVQIDPASILTATEELEKRGWRVISVGESK</sequence>
<evidence type="ECO:0000256" key="7">
    <source>
        <dbReference type="ARBA" id="ARBA00023027"/>
    </source>
</evidence>
<dbReference type="GO" id="GO:0006571">
    <property type="term" value="P:tyrosine biosynthetic process"/>
    <property type="evidence" value="ECO:0007669"/>
    <property type="project" value="UniProtKB-UniPathway"/>
</dbReference>
<organism evidence="12 13">
    <name type="scientific">Scrofimicrobium canadense</name>
    <dbReference type="NCBI Taxonomy" id="2652290"/>
    <lineage>
        <taxon>Bacteria</taxon>
        <taxon>Bacillati</taxon>
        <taxon>Actinomycetota</taxon>
        <taxon>Actinomycetes</taxon>
        <taxon>Actinomycetales</taxon>
        <taxon>Actinomycetaceae</taxon>
        <taxon>Scrofimicrobium</taxon>
    </lineage>
</organism>
<dbReference type="PANTHER" id="PTHR21363:SF0">
    <property type="entry name" value="PREPHENATE DEHYDROGENASE [NADP(+)]"/>
    <property type="match status" value="1"/>
</dbReference>
<comment type="caution">
    <text evidence="12">The sequence shown here is derived from an EMBL/GenBank/DDBJ whole genome shotgun (WGS) entry which is preliminary data.</text>
</comment>
<dbReference type="Proteomes" id="UP000470875">
    <property type="component" value="Unassembled WGS sequence"/>
</dbReference>
<dbReference type="InterPro" id="IPR046825">
    <property type="entry name" value="PDH_C"/>
</dbReference>
<dbReference type="GO" id="GO:0070403">
    <property type="term" value="F:NAD+ binding"/>
    <property type="evidence" value="ECO:0007669"/>
    <property type="project" value="InterPro"/>
</dbReference>
<dbReference type="AlphaFoldDB" id="A0A6N7W6V4"/>
<gene>
    <name evidence="12" type="ORF">FYJ24_04135</name>
</gene>
<evidence type="ECO:0000256" key="5">
    <source>
        <dbReference type="ARBA" id="ARBA00022498"/>
    </source>
</evidence>
<evidence type="ECO:0000256" key="8">
    <source>
        <dbReference type="ARBA" id="ARBA00023141"/>
    </source>
</evidence>
<dbReference type="SUPFAM" id="SSF55021">
    <property type="entry name" value="ACT-like"/>
    <property type="match status" value="1"/>
</dbReference>
<dbReference type="NCBIfam" id="NF005112">
    <property type="entry name" value="PRK06545.2-4"/>
    <property type="match status" value="1"/>
</dbReference>
<keyword evidence="13" id="KW-1185">Reference proteome</keyword>
<dbReference type="SUPFAM" id="SSF51735">
    <property type="entry name" value="NAD(P)-binding Rossmann-fold domains"/>
    <property type="match status" value="1"/>
</dbReference>
<protein>
    <recommendedName>
        <fullName evidence="4">Prephenate dehydrogenase</fullName>
        <ecNumber evidence="3">1.3.1.12</ecNumber>
    </recommendedName>
</protein>
<evidence type="ECO:0000313" key="12">
    <source>
        <dbReference type="EMBL" id="MSS83966.1"/>
    </source>
</evidence>